<dbReference type="InterPro" id="IPR000529">
    <property type="entry name" value="Ribosomal_bS6"/>
</dbReference>
<feature type="region of interest" description="Disordered" evidence="2">
    <location>
        <begin position="154"/>
        <end position="183"/>
    </location>
</feature>
<protein>
    <recommendedName>
        <fullName evidence="5">37S ribosomal protein MRP17</fullName>
    </recommendedName>
</protein>
<reference evidence="3 4" key="1">
    <citation type="journal article" date="2024" name="Microbiol. Resour. Announc.">
        <title>Genome annotations for the ascomycete fungi Trichoderma harzianum, Trichoderma aggressivum, and Purpureocillium lilacinum.</title>
        <authorList>
            <person name="Beijen E.P.W."/>
            <person name="Ohm R.A."/>
        </authorList>
    </citation>
    <scope>NUCLEOTIDE SEQUENCE [LARGE SCALE GENOMIC DNA]</scope>
    <source>
        <strain evidence="3 4">CBS 150709</strain>
    </source>
</reference>
<feature type="region of interest" description="Disordered" evidence="2">
    <location>
        <begin position="76"/>
        <end position="102"/>
    </location>
</feature>
<proteinExistence type="inferred from homology"/>
<dbReference type="Gene3D" id="3.30.70.60">
    <property type="match status" value="1"/>
</dbReference>
<accession>A0ABR0C4R5</accession>
<comment type="similarity">
    <text evidence="1">Belongs to the bacterial ribosomal protein bS6 family.</text>
</comment>
<dbReference type="EMBL" id="JAWRVI010000014">
    <property type="protein sequence ID" value="KAK4090693.1"/>
    <property type="molecule type" value="Genomic_DNA"/>
</dbReference>
<name>A0ABR0C4R5_PURLI</name>
<dbReference type="InterPro" id="IPR035980">
    <property type="entry name" value="Ribosomal_bS6_sf"/>
</dbReference>
<evidence type="ECO:0000256" key="1">
    <source>
        <dbReference type="ARBA" id="ARBA00009512"/>
    </source>
</evidence>
<sequence>MRQSSLAALSPPIPEPTTSTEMPFRACSPMTSTSSLATAVPASWTSILRKVKNPPADKKTMGHVALQDRAPSQLLGGAGLAPTLPRRLRRRSAGGAARSHRGRFSAVPTPLLQISRLRRLCCATPAKRALLATSGPILNPLHRRCRRQDALRTHRNCPTGQPLRGEGVRATSSPTTTAASKLPSPPTACLLHVTILTARPRRIAHTVGSLVLKNGGVVRGLSNWGVFSLPKPVSVHQMKHTHGHYFVMRYDASTKVHGDVRNTLRLEPRMIRAAHVKLGDGKLETLSRFGAPKWRTQGSEA</sequence>
<comment type="caution">
    <text evidence="3">The sequence shown here is derived from an EMBL/GenBank/DDBJ whole genome shotgun (WGS) entry which is preliminary data.</text>
</comment>
<feature type="compositionally biased region" description="Low complexity" evidence="2">
    <location>
        <begin position="170"/>
        <end position="182"/>
    </location>
</feature>
<dbReference type="Proteomes" id="UP001287286">
    <property type="component" value="Unassembled WGS sequence"/>
</dbReference>
<gene>
    <name evidence="3" type="ORF">Purlil1_4829</name>
</gene>
<dbReference type="CDD" id="cd15465">
    <property type="entry name" value="bS6_mito"/>
    <property type="match status" value="1"/>
</dbReference>
<dbReference type="PANTHER" id="PTHR21011:SF1">
    <property type="entry name" value="SMALL RIBOSOMAL SUBUNIT PROTEIN BS6M"/>
    <property type="match status" value="1"/>
</dbReference>
<evidence type="ECO:0000256" key="2">
    <source>
        <dbReference type="SAM" id="MobiDB-lite"/>
    </source>
</evidence>
<evidence type="ECO:0008006" key="5">
    <source>
        <dbReference type="Google" id="ProtNLM"/>
    </source>
</evidence>
<organism evidence="3 4">
    <name type="scientific">Purpureocillium lilacinum</name>
    <name type="common">Paecilomyces lilacinus</name>
    <dbReference type="NCBI Taxonomy" id="33203"/>
    <lineage>
        <taxon>Eukaryota</taxon>
        <taxon>Fungi</taxon>
        <taxon>Dikarya</taxon>
        <taxon>Ascomycota</taxon>
        <taxon>Pezizomycotina</taxon>
        <taxon>Sordariomycetes</taxon>
        <taxon>Hypocreomycetidae</taxon>
        <taxon>Hypocreales</taxon>
        <taxon>Ophiocordycipitaceae</taxon>
        <taxon>Purpureocillium</taxon>
    </lineage>
</organism>
<evidence type="ECO:0000313" key="4">
    <source>
        <dbReference type="Proteomes" id="UP001287286"/>
    </source>
</evidence>
<dbReference type="PANTHER" id="PTHR21011">
    <property type="entry name" value="MITOCHONDRIAL 28S RIBOSOMAL PROTEIN S6"/>
    <property type="match status" value="1"/>
</dbReference>
<dbReference type="InterPro" id="IPR014717">
    <property type="entry name" value="Transl_elong_EF1B/ribsomal_bS6"/>
</dbReference>
<evidence type="ECO:0000313" key="3">
    <source>
        <dbReference type="EMBL" id="KAK4090693.1"/>
    </source>
</evidence>
<keyword evidence="4" id="KW-1185">Reference proteome</keyword>
<dbReference type="SUPFAM" id="SSF54995">
    <property type="entry name" value="Ribosomal protein S6"/>
    <property type="match status" value="1"/>
</dbReference>
<feature type="region of interest" description="Disordered" evidence="2">
    <location>
        <begin position="1"/>
        <end position="24"/>
    </location>
</feature>
<feature type="compositionally biased region" description="Basic residues" evidence="2">
    <location>
        <begin position="86"/>
        <end position="102"/>
    </location>
</feature>
<dbReference type="Pfam" id="PF01250">
    <property type="entry name" value="Ribosomal_S6"/>
    <property type="match status" value="1"/>
</dbReference>